<dbReference type="GO" id="GO:0032259">
    <property type="term" value="P:methylation"/>
    <property type="evidence" value="ECO:0007669"/>
    <property type="project" value="UniProtKB-KW"/>
</dbReference>
<dbReference type="EMBL" id="VCIW01000028">
    <property type="protein sequence ID" value="TLS48825.1"/>
    <property type="molecule type" value="Genomic_DNA"/>
</dbReference>
<dbReference type="Gene3D" id="3.40.50.150">
    <property type="entry name" value="Vaccinia Virus protein VP39"/>
    <property type="match status" value="2"/>
</dbReference>
<dbReference type="RefSeq" id="WP_138197773.1">
    <property type="nucleotide sequence ID" value="NZ_VCIW01000028.1"/>
</dbReference>
<feature type="binding site" evidence="4">
    <location>
        <position position="12"/>
    </location>
    <ligand>
        <name>S-adenosyl-L-methionine</name>
        <dbReference type="ChEBI" id="CHEBI:59789"/>
    </ligand>
</feature>
<dbReference type="PRINTS" id="PR00505">
    <property type="entry name" value="D12N6MTFRASE"/>
</dbReference>
<proteinExistence type="predicted"/>
<dbReference type="SUPFAM" id="SSF53335">
    <property type="entry name" value="S-adenosyl-L-methionine-dependent methyltransferases"/>
    <property type="match status" value="1"/>
</dbReference>
<dbReference type="OrthoDB" id="9805629at2"/>
<dbReference type="GO" id="GO:1904047">
    <property type="term" value="F:S-adenosyl-L-methionine binding"/>
    <property type="evidence" value="ECO:0007669"/>
    <property type="project" value="TreeGrafter"/>
</dbReference>
<dbReference type="PIRSF" id="PIRSF000398">
    <property type="entry name" value="M_m6A_EcoRV"/>
    <property type="match status" value="1"/>
</dbReference>
<evidence type="ECO:0000313" key="5">
    <source>
        <dbReference type="EMBL" id="TLS48825.1"/>
    </source>
</evidence>
<sequence>MLKSPIRWQGGKSRLREDIMRRFPPHIVYAEVFGGGGWVLFGKERSKVEVYSDINAELVNFFRVIQEQWEDLAQRFEWALYARDEFERIMKRRDQERDPVMRAYDFYYRIYSHFGGKYNDSDDWGYTRSKPAYDMSKVKEKFKVAHERLIGVYIENRSFEEVIPRYDSPDSFFYCDPPYLGLSGYLYKFDENHHRKLRELLGGIKGKFLLSINDHPLIREWYAPFVIDSVETHYSIAKQTKGRQPVKELLISNYIPSVRQAGETSS</sequence>
<feature type="binding site" evidence="4">
    <location>
        <position position="8"/>
    </location>
    <ligand>
        <name>S-adenosyl-L-methionine</name>
        <dbReference type="ChEBI" id="CHEBI:59789"/>
    </ligand>
</feature>
<evidence type="ECO:0000256" key="2">
    <source>
        <dbReference type="ARBA" id="ARBA00022679"/>
    </source>
</evidence>
<dbReference type="NCBIfam" id="TIGR00571">
    <property type="entry name" value="dam"/>
    <property type="match status" value="1"/>
</dbReference>
<accession>A0A5R9GBN6</accession>
<evidence type="ECO:0000313" key="6">
    <source>
        <dbReference type="Proteomes" id="UP000309676"/>
    </source>
</evidence>
<organism evidence="5 6">
    <name type="scientific">Paenibacillus antri</name>
    <dbReference type="NCBI Taxonomy" id="2582848"/>
    <lineage>
        <taxon>Bacteria</taxon>
        <taxon>Bacillati</taxon>
        <taxon>Bacillota</taxon>
        <taxon>Bacilli</taxon>
        <taxon>Bacillales</taxon>
        <taxon>Paenibacillaceae</taxon>
        <taxon>Paenibacillus</taxon>
    </lineage>
</organism>
<dbReference type="Pfam" id="PF02086">
    <property type="entry name" value="MethyltransfD12"/>
    <property type="match status" value="1"/>
</dbReference>
<protein>
    <submittedName>
        <fullName evidence="5">DNA adenine methylase</fullName>
    </submittedName>
</protein>
<keyword evidence="2" id="KW-0808">Transferase</keyword>
<dbReference type="GO" id="GO:0043565">
    <property type="term" value="F:sequence-specific DNA binding"/>
    <property type="evidence" value="ECO:0007669"/>
    <property type="project" value="TreeGrafter"/>
</dbReference>
<feature type="binding site" evidence="4">
    <location>
        <position position="53"/>
    </location>
    <ligand>
        <name>S-adenosyl-L-methionine</name>
        <dbReference type="ChEBI" id="CHEBI:59789"/>
    </ligand>
</feature>
<feature type="binding site" evidence="4">
    <location>
        <position position="176"/>
    </location>
    <ligand>
        <name>S-adenosyl-L-methionine</name>
        <dbReference type="ChEBI" id="CHEBI:59789"/>
    </ligand>
</feature>
<keyword evidence="6" id="KW-1185">Reference proteome</keyword>
<dbReference type="GO" id="GO:0006298">
    <property type="term" value="P:mismatch repair"/>
    <property type="evidence" value="ECO:0007669"/>
    <property type="project" value="TreeGrafter"/>
</dbReference>
<dbReference type="AlphaFoldDB" id="A0A5R9GBN6"/>
<dbReference type="InterPro" id="IPR012327">
    <property type="entry name" value="MeTrfase_D12"/>
</dbReference>
<name>A0A5R9GBN6_9BACL</name>
<keyword evidence="3" id="KW-0949">S-adenosyl-L-methionine</keyword>
<evidence type="ECO:0000256" key="3">
    <source>
        <dbReference type="ARBA" id="ARBA00022691"/>
    </source>
</evidence>
<comment type="caution">
    <text evidence="5">The sequence shown here is derived from an EMBL/GenBank/DDBJ whole genome shotgun (WGS) entry which is preliminary data.</text>
</comment>
<dbReference type="PANTHER" id="PTHR30481">
    <property type="entry name" value="DNA ADENINE METHYLASE"/>
    <property type="match status" value="1"/>
</dbReference>
<dbReference type="InterPro" id="IPR029063">
    <property type="entry name" value="SAM-dependent_MTases_sf"/>
</dbReference>
<gene>
    <name evidence="5" type="ORF">FE782_28625</name>
</gene>
<dbReference type="PANTHER" id="PTHR30481:SF4">
    <property type="entry name" value="SITE-SPECIFIC DNA-METHYLTRANSFERASE (ADENINE-SPECIFIC)"/>
    <property type="match status" value="1"/>
</dbReference>
<reference evidence="5 6" key="1">
    <citation type="submission" date="2019-05" db="EMBL/GenBank/DDBJ databases">
        <authorList>
            <person name="Narsing Rao M.P."/>
            <person name="Li W.J."/>
        </authorList>
    </citation>
    <scope>NUCLEOTIDE SEQUENCE [LARGE SCALE GENOMIC DNA]</scope>
    <source>
        <strain evidence="5 6">SYSU_K30003</strain>
    </source>
</reference>
<dbReference type="GO" id="GO:0009007">
    <property type="term" value="F:site-specific DNA-methyltransferase (adenine-specific) activity"/>
    <property type="evidence" value="ECO:0007669"/>
    <property type="project" value="UniProtKB-EC"/>
</dbReference>
<keyword evidence="1 5" id="KW-0489">Methyltransferase</keyword>
<dbReference type="InterPro" id="IPR012263">
    <property type="entry name" value="M_m6A_EcoRV"/>
</dbReference>
<dbReference type="Proteomes" id="UP000309676">
    <property type="component" value="Unassembled WGS sequence"/>
</dbReference>
<evidence type="ECO:0000256" key="1">
    <source>
        <dbReference type="ARBA" id="ARBA00022603"/>
    </source>
</evidence>
<evidence type="ECO:0000256" key="4">
    <source>
        <dbReference type="PIRSR" id="PIRSR000398-1"/>
    </source>
</evidence>
<dbReference type="GO" id="GO:0009307">
    <property type="term" value="P:DNA restriction-modification system"/>
    <property type="evidence" value="ECO:0007669"/>
    <property type="project" value="InterPro"/>
</dbReference>